<gene>
    <name evidence="1" type="ORF">DPX16_22489</name>
</gene>
<protein>
    <submittedName>
        <fullName evidence="1">Uncharacterized protein</fullName>
    </submittedName>
</protein>
<dbReference type="EMBL" id="RJVU01018862">
    <property type="protein sequence ID" value="ROL51393.1"/>
    <property type="molecule type" value="Genomic_DNA"/>
</dbReference>
<reference evidence="1 2" key="1">
    <citation type="submission" date="2018-10" db="EMBL/GenBank/DDBJ databases">
        <title>Genome assembly for a Yunnan-Guizhou Plateau 3E fish, Anabarilius grahami (Regan), and its evolutionary and genetic applications.</title>
        <authorList>
            <person name="Jiang W."/>
        </authorList>
    </citation>
    <scope>NUCLEOTIDE SEQUENCE [LARGE SCALE GENOMIC DNA]</scope>
    <source>
        <strain evidence="1">AG-KIZ</strain>
        <tissue evidence="1">Muscle</tissue>
    </source>
</reference>
<evidence type="ECO:0000313" key="1">
    <source>
        <dbReference type="EMBL" id="ROL51393.1"/>
    </source>
</evidence>
<keyword evidence="2" id="KW-1185">Reference proteome</keyword>
<proteinExistence type="predicted"/>
<sequence>MLELDADKRFRLSLDTYKKLARVEAFGWFLHTECPFSPVPDYTKTQARNDRGCAEAWVTNYNALFHYQPMPSY</sequence>
<comment type="caution">
    <text evidence="1">The sequence shown here is derived from an EMBL/GenBank/DDBJ whole genome shotgun (WGS) entry which is preliminary data.</text>
</comment>
<dbReference type="AlphaFoldDB" id="A0A3N0YZL3"/>
<accession>A0A3N0YZL3</accession>
<dbReference type="Proteomes" id="UP000281406">
    <property type="component" value="Unassembled WGS sequence"/>
</dbReference>
<evidence type="ECO:0000313" key="2">
    <source>
        <dbReference type="Proteomes" id="UP000281406"/>
    </source>
</evidence>
<organism evidence="1 2">
    <name type="scientific">Anabarilius grahami</name>
    <name type="common">Kanglang fish</name>
    <name type="synonym">Barilius grahami</name>
    <dbReference type="NCBI Taxonomy" id="495550"/>
    <lineage>
        <taxon>Eukaryota</taxon>
        <taxon>Metazoa</taxon>
        <taxon>Chordata</taxon>
        <taxon>Craniata</taxon>
        <taxon>Vertebrata</taxon>
        <taxon>Euteleostomi</taxon>
        <taxon>Actinopterygii</taxon>
        <taxon>Neopterygii</taxon>
        <taxon>Teleostei</taxon>
        <taxon>Ostariophysi</taxon>
        <taxon>Cypriniformes</taxon>
        <taxon>Xenocyprididae</taxon>
        <taxon>Xenocypridinae</taxon>
        <taxon>Xenocypridinae incertae sedis</taxon>
        <taxon>Anabarilius</taxon>
    </lineage>
</organism>
<name>A0A3N0YZL3_ANAGA</name>